<comment type="caution">
    <text evidence="1">The sequence shown here is derived from an EMBL/GenBank/DDBJ whole genome shotgun (WGS) entry which is preliminary data.</text>
</comment>
<dbReference type="OrthoDB" id="446493at2759"/>
<proteinExistence type="predicted"/>
<dbReference type="Proteomes" id="UP000649617">
    <property type="component" value="Unassembled WGS sequence"/>
</dbReference>
<feature type="non-terminal residue" evidence="1">
    <location>
        <position position="1"/>
    </location>
</feature>
<dbReference type="AlphaFoldDB" id="A0A812U0Z5"/>
<gene>
    <name evidence="1" type="primary">GIP</name>
    <name evidence="1" type="ORF">SPIL2461_LOCUS14501</name>
</gene>
<evidence type="ECO:0000313" key="2">
    <source>
        <dbReference type="Proteomes" id="UP000649617"/>
    </source>
</evidence>
<protein>
    <submittedName>
        <fullName evidence="1">GIP protein</fullName>
    </submittedName>
</protein>
<reference evidence="1" key="1">
    <citation type="submission" date="2021-02" db="EMBL/GenBank/DDBJ databases">
        <authorList>
            <person name="Dougan E. K."/>
            <person name="Rhodes N."/>
            <person name="Thang M."/>
            <person name="Chan C."/>
        </authorList>
    </citation>
    <scope>NUCLEOTIDE SEQUENCE</scope>
</reference>
<accession>A0A812U0Z5</accession>
<dbReference type="EMBL" id="CAJNIZ010033569">
    <property type="protein sequence ID" value="CAE7546376.1"/>
    <property type="molecule type" value="Genomic_DNA"/>
</dbReference>
<organism evidence="1 2">
    <name type="scientific">Symbiodinium pilosum</name>
    <name type="common">Dinoflagellate</name>
    <dbReference type="NCBI Taxonomy" id="2952"/>
    <lineage>
        <taxon>Eukaryota</taxon>
        <taxon>Sar</taxon>
        <taxon>Alveolata</taxon>
        <taxon>Dinophyceae</taxon>
        <taxon>Suessiales</taxon>
        <taxon>Symbiodiniaceae</taxon>
        <taxon>Symbiodinium</taxon>
    </lineage>
</organism>
<evidence type="ECO:0000313" key="1">
    <source>
        <dbReference type="EMBL" id="CAE7546376.1"/>
    </source>
</evidence>
<sequence length="316" mass="36156">DRRFWKAQDDQSHVINVDQAENLLDDSIYAALLEVACSGTLDMLFGGPPRRTFTVLRHFALDVSGGGPRPLRARHGPERFALEGLTDWELRRVKGDCILIFRMIFLQLLAEVEARRRRKMSPTFLMEHPGDPEEYMGDGDTDYPSIWAWPEVEFLMNVLGLKKWEFDQGPLGHPRRKPTCILSNREPPDGLQGLRGRSIVPKEEIAEHVGGFRWATWAAWAPGLKNIIREVLHESLDRGKAYAMIRRLDRGFLDHLRRDHVPYRRDCRACLAGYFRGHQHRRVAVPDGWTLSVDCVGPIKNGLSEFGPQVKYALIG</sequence>
<keyword evidence="2" id="KW-1185">Reference proteome</keyword>
<name>A0A812U0Z5_SYMPI</name>
<feature type="non-terminal residue" evidence="1">
    <location>
        <position position="316"/>
    </location>
</feature>